<keyword evidence="7" id="KW-0051">Antiviral defense</keyword>
<dbReference type="OrthoDB" id="9788687at2"/>
<evidence type="ECO:0000259" key="10">
    <source>
        <dbReference type="PROSITE" id="PS50878"/>
    </source>
</evidence>
<keyword evidence="2" id="KW-0808">Transferase</keyword>
<dbReference type="PRINTS" id="PR00866">
    <property type="entry name" value="RNADNAPOLMS"/>
</dbReference>
<dbReference type="InterPro" id="IPR051083">
    <property type="entry name" value="GrpII_Intron_Splice-Mob/Def"/>
</dbReference>
<name>W7UL82_RUMFL</name>
<evidence type="ECO:0000313" key="12">
    <source>
        <dbReference type="Proteomes" id="UP000019365"/>
    </source>
</evidence>
<evidence type="ECO:0000256" key="2">
    <source>
        <dbReference type="ARBA" id="ARBA00022679"/>
    </source>
</evidence>
<protein>
    <recommendedName>
        <fullName evidence="1">RNA-directed DNA polymerase</fullName>
        <ecNumber evidence="1">2.7.7.49</ecNumber>
    </recommendedName>
</protein>
<dbReference type="CDD" id="cd03487">
    <property type="entry name" value="RT_Bac_retron_II"/>
    <property type="match status" value="1"/>
</dbReference>
<dbReference type="GO" id="GO:0046872">
    <property type="term" value="F:metal ion binding"/>
    <property type="evidence" value="ECO:0007669"/>
    <property type="project" value="UniProtKB-KW"/>
</dbReference>
<dbReference type="InterPro" id="IPR000123">
    <property type="entry name" value="Reverse_transcriptase_msDNA"/>
</dbReference>
<evidence type="ECO:0000256" key="7">
    <source>
        <dbReference type="ARBA" id="ARBA00023118"/>
    </source>
</evidence>
<dbReference type="PATRIC" id="fig|1341157.4.peg.3115"/>
<gene>
    <name evidence="11" type="ORF">RF007C_13390</name>
</gene>
<dbReference type="GO" id="GO:0051607">
    <property type="term" value="P:defense response to virus"/>
    <property type="evidence" value="ECO:0007669"/>
    <property type="project" value="UniProtKB-KW"/>
</dbReference>
<dbReference type="RefSeq" id="WP_051456720.1">
    <property type="nucleotide sequence ID" value="NZ_ATAX01000036.1"/>
</dbReference>
<proteinExistence type="inferred from homology"/>
<evidence type="ECO:0000313" key="11">
    <source>
        <dbReference type="EMBL" id="EWM52339.1"/>
    </source>
</evidence>
<comment type="similarity">
    <text evidence="8">Belongs to the bacterial reverse transcriptase family.</text>
</comment>
<dbReference type="SUPFAM" id="SSF56672">
    <property type="entry name" value="DNA/RNA polymerases"/>
    <property type="match status" value="1"/>
</dbReference>
<dbReference type="EC" id="2.7.7.49" evidence="1"/>
<dbReference type="Proteomes" id="UP000019365">
    <property type="component" value="Unassembled WGS sequence"/>
</dbReference>
<keyword evidence="6" id="KW-0695">RNA-directed DNA polymerase</keyword>
<evidence type="ECO:0000256" key="1">
    <source>
        <dbReference type="ARBA" id="ARBA00012493"/>
    </source>
</evidence>
<evidence type="ECO:0000256" key="9">
    <source>
        <dbReference type="ARBA" id="ARBA00048173"/>
    </source>
</evidence>
<sequence>MTDVDVMLVAEVLGVPVHRLYMLSSDRMPRNKRGGSYSNYHKSVIYSGRSKKKRVLTVPNGFLKTVQRRILHRCLYKLPVSEYATAYCKGRGPADNASPHTGKDYIIKLDISDFFGSINDDAVYMVMKQLKLTPRATSLLTHLCVHNGVLPQGAPTSPYLANLVMKHFDGRIGSWCAERNISYTRYSDDMTFSGRRGDLLASGLTGRVRNMLYSMGFELNSKKTVFAVCSQRQTVTGAVVNEKVNVPSELRRKLRQEVYYCTRFGVEDHLARCGSGEAPKAYISGLLGRLSYALQLRPDDEWLRSGFEKIKAMSNDI</sequence>
<dbReference type="PROSITE" id="PS50878">
    <property type="entry name" value="RT_POL"/>
    <property type="match status" value="1"/>
</dbReference>
<dbReference type="PANTHER" id="PTHR34047">
    <property type="entry name" value="NUCLEAR INTRON MATURASE 1, MITOCHONDRIAL-RELATED"/>
    <property type="match status" value="1"/>
</dbReference>
<dbReference type="eggNOG" id="COG3344">
    <property type="taxonomic scope" value="Bacteria"/>
</dbReference>
<keyword evidence="4" id="KW-0479">Metal-binding</keyword>
<comment type="catalytic activity">
    <reaction evidence="9">
        <text>DNA(n) + a 2'-deoxyribonucleoside 5'-triphosphate = DNA(n+1) + diphosphate</text>
        <dbReference type="Rhea" id="RHEA:22508"/>
        <dbReference type="Rhea" id="RHEA-COMP:17339"/>
        <dbReference type="Rhea" id="RHEA-COMP:17340"/>
        <dbReference type="ChEBI" id="CHEBI:33019"/>
        <dbReference type="ChEBI" id="CHEBI:61560"/>
        <dbReference type="ChEBI" id="CHEBI:173112"/>
        <dbReference type="EC" id="2.7.7.49"/>
    </reaction>
</comment>
<organism evidence="11 12">
    <name type="scientific">Ruminococcus flavefaciens 007c</name>
    <dbReference type="NCBI Taxonomy" id="1341157"/>
    <lineage>
        <taxon>Bacteria</taxon>
        <taxon>Bacillati</taxon>
        <taxon>Bacillota</taxon>
        <taxon>Clostridia</taxon>
        <taxon>Eubacteriales</taxon>
        <taxon>Oscillospiraceae</taxon>
        <taxon>Ruminococcus</taxon>
    </lineage>
</organism>
<comment type="caution">
    <text evidence="11">The sequence shown here is derived from an EMBL/GenBank/DDBJ whole genome shotgun (WGS) entry which is preliminary data.</text>
</comment>
<dbReference type="InterPro" id="IPR000477">
    <property type="entry name" value="RT_dom"/>
</dbReference>
<feature type="domain" description="Reverse transcriptase" evidence="10">
    <location>
        <begin position="1"/>
        <end position="240"/>
    </location>
</feature>
<keyword evidence="12" id="KW-1185">Reference proteome</keyword>
<dbReference type="Pfam" id="PF00078">
    <property type="entry name" value="RVT_1"/>
    <property type="match status" value="1"/>
</dbReference>
<evidence type="ECO:0000256" key="6">
    <source>
        <dbReference type="ARBA" id="ARBA00022918"/>
    </source>
</evidence>
<keyword evidence="5" id="KW-0460">Magnesium</keyword>
<dbReference type="EMBL" id="ATAX01000036">
    <property type="protein sequence ID" value="EWM52339.1"/>
    <property type="molecule type" value="Genomic_DNA"/>
</dbReference>
<dbReference type="InterPro" id="IPR043502">
    <property type="entry name" value="DNA/RNA_pol_sf"/>
</dbReference>
<evidence type="ECO:0000256" key="3">
    <source>
        <dbReference type="ARBA" id="ARBA00022695"/>
    </source>
</evidence>
<reference evidence="11 12" key="1">
    <citation type="journal article" date="2014" name="PLoS ONE">
        <title>Rumen cellulosomics: divergent fiber-degrading strategies revealed by comparative genome-wide analysis of six ruminococcal strains.</title>
        <authorList>
            <person name="Dassa B."/>
            <person name="Borovok I."/>
            <person name="Ruimy-Israeli V."/>
            <person name="Lamed R."/>
            <person name="Flint H.J."/>
            <person name="Duncan S.H."/>
            <person name="Henrissat B."/>
            <person name="Coutinho P."/>
            <person name="Morrison M."/>
            <person name="Mosoni P."/>
            <person name="Yeoman C.J."/>
            <person name="White B.A."/>
            <person name="Bayer E.A."/>
        </authorList>
    </citation>
    <scope>NUCLEOTIDE SEQUENCE [LARGE SCALE GENOMIC DNA]</scope>
    <source>
        <strain evidence="11 12">007c</strain>
    </source>
</reference>
<keyword evidence="3" id="KW-0548">Nucleotidyltransferase</keyword>
<dbReference type="GO" id="GO:0003964">
    <property type="term" value="F:RNA-directed DNA polymerase activity"/>
    <property type="evidence" value="ECO:0007669"/>
    <property type="project" value="UniProtKB-KW"/>
</dbReference>
<accession>W7UL82</accession>
<evidence type="ECO:0000256" key="4">
    <source>
        <dbReference type="ARBA" id="ARBA00022723"/>
    </source>
</evidence>
<evidence type="ECO:0000256" key="5">
    <source>
        <dbReference type="ARBA" id="ARBA00022842"/>
    </source>
</evidence>
<dbReference type="GO" id="GO:0003723">
    <property type="term" value="F:RNA binding"/>
    <property type="evidence" value="ECO:0007669"/>
    <property type="project" value="InterPro"/>
</dbReference>
<evidence type="ECO:0000256" key="8">
    <source>
        <dbReference type="ARBA" id="ARBA00034120"/>
    </source>
</evidence>
<dbReference type="PANTHER" id="PTHR34047:SF7">
    <property type="entry name" value="RNA-DIRECTED DNA POLYMERASE"/>
    <property type="match status" value="1"/>
</dbReference>
<dbReference type="AlphaFoldDB" id="W7UL82"/>